<feature type="compositionally biased region" description="Basic and acidic residues" evidence="1">
    <location>
        <begin position="191"/>
        <end position="206"/>
    </location>
</feature>
<feature type="compositionally biased region" description="Low complexity" evidence="1">
    <location>
        <begin position="146"/>
        <end position="156"/>
    </location>
</feature>
<evidence type="ECO:0000313" key="3">
    <source>
        <dbReference type="EMBL" id="KAJ7369127.1"/>
    </source>
</evidence>
<evidence type="ECO:0000256" key="1">
    <source>
        <dbReference type="SAM" id="MobiDB-lite"/>
    </source>
</evidence>
<name>A0AAD7F510_9AGAR</name>
<dbReference type="Proteomes" id="UP001218218">
    <property type="component" value="Unassembled WGS sequence"/>
</dbReference>
<accession>A0AAD7F510</accession>
<dbReference type="PROSITE" id="PS50097">
    <property type="entry name" value="BTB"/>
    <property type="match status" value="1"/>
</dbReference>
<evidence type="ECO:0000313" key="4">
    <source>
        <dbReference type="Proteomes" id="UP001218218"/>
    </source>
</evidence>
<dbReference type="Gene3D" id="3.30.710.10">
    <property type="entry name" value="Potassium Channel Kv1.1, Chain A"/>
    <property type="match status" value="1"/>
</dbReference>
<evidence type="ECO:0000259" key="2">
    <source>
        <dbReference type="PROSITE" id="PS50097"/>
    </source>
</evidence>
<feature type="compositionally biased region" description="Basic and acidic residues" evidence="1">
    <location>
        <begin position="167"/>
        <end position="176"/>
    </location>
</feature>
<dbReference type="EMBL" id="JARIHO010000001">
    <property type="protein sequence ID" value="KAJ7369127.1"/>
    <property type="molecule type" value="Genomic_DNA"/>
</dbReference>
<dbReference type="InterPro" id="IPR011333">
    <property type="entry name" value="SKP1/BTB/POZ_sf"/>
</dbReference>
<feature type="compositionally biased region" description="Pro residues" evidence="1">
    <location>
        <begin position="1"/>
        <end position="11"/>
    </location>
</feature>
<sequence length="611" mass="65658">MSFLSSPPPSDPDGKGAETLTTPIAAKTEPLEQDELEGHEATPDAQNQEGAPAAANEPNSLPGPARTTPGPSTATLSAPHPDAGNATASADSGGPTVDERNATPGSDRTLPDPTGASLSASHPELGHGAGDAGASADSESLPAEPPQSSFSSAFPQLSPPLAPVPERYMEEIRQLSDDDDDELELPALERMISETRPDYDSQKKPQEPVPPRSSTNIPVKSEPGVSNVKPRSDRKPARPSAPSRDPVVIDLTDSPLHSPQPQKPPPATQPSPSRVPTKRKHTPSSSALPSDIGSPAAKRSKIVPPAAPAHKHAVHWVLDGNIVLQIQDVKFKLHKSHLVKHSPWFAGLFDGASVIGGDYVARGEDGNIPMYILSLPELTAKDFARLLDAFDNAITYVHQDPSFQRTASILRAATLLSFPDFRDWAVRLLEDMWSPALANLSTEEIQHATESVLLARECELPAVLKRALYELVRLAGYGQSGREGVSPQDFRALVKAREHLTAAWMQTMNPYSLDLLVCARSASAAGDAEAPPPRCTTTDPLLSGKAHHKLVHASGIAEEYLYDPLCGLHALIEADWAAEGYCDACVKLRREVWANRREKIWDNLDIWLGLN</sequence>
<gene>
    <name evidence="3" type="ORF">DFH08DRAFT_763217</name>
</gene>
<protein>
    <recommendedName>
        <fullName evidence="2">BTB domain-containing protein</fullName>
    </recommendedName>
</protein>
<organism evidence="3 4">
    <name type="scientific">Mycena albidolilacea</name>
    <dbReference type="NCBI Taxonomy" id="1033008"/>
    <lineage>
        <taxon>Eukaryota</taxon>
        <taxon>Fungi</taxon>
        <taxon>Dikarya</taxon>
        <taxon>Basidiomycota</taxon>
        <taxon>Agaricomycotina</taxon>
        <taxon>Agaricomycetes</taxon>
        <taxon>Agaricomycetidae</taxon>
        <taxon>Agaricales</taxon>
        <taxon>Marasmiineae</taxon>
        <taxon>Mycenaceae</taxon>
        <taxon>Mycena</taxon>
    </lineage>
</organism>
<feature type="region of interest" description="Disordered" evidence="1">
    <location>
        <begin position="1"/>
        <end position="302"/>
    </location>
</feature>
<comment type="caution">
    <text evidence="3">The sequence shown here is derived from an EMBL/GenBank/DDBJ whole genome shotgun (WGS) entry which is preliminary data.</text>
</comment>
<feature type="domain" description="BTB" evidence="2">
    <location>
        <begin position="320"/>
        <end position="399"/>
    </location>
</feature>
<dbReference type="AlphaFoldDB" id="A0AAD7F510"/>
<proteinExistence type="predicted"/>
<dbReference type="InterPro" id="IPR000210">
    <property type="entry name" value="BTB/POZ_dom"/>
</dbReference>
<keyword evidence="4" id="KW-1185">Reference proteome</keyword>
<reference evidence="3" key="1">
    <citation type="submission" date="2023-03" db="EMBL/GenBank/DDBJ databases">
        <title>Massive genome expansion in bonnet fungi (Mycena s.s.) driven by repeated elements and novel gene families across ecological guilds.</title>
        <authorList>
            <consortium name="Lawrence Berkeley National Laboratory"/>
            <person name="Harder C.B."/>
            <person name="Miyauchi S."/>
            <person name="Viragh M."/>
            <person name="Kuo A."/>
            <person name="Thoen E."/>
            <person name="Andreopoulos B."/>
            <person name="Lu D."/>
            <person name="Skrede I."/>
            <person name="Drula E."/>
            <person name="Henrissat B."/>
            <person name="Morin E."/>
            <person name="Kohler A."/>
            <person name="Barry K."/>
            <person name="LaButti K."/>
            <person name="Morin E."/>
            <person name="Salamov A."/>
            <person name="Lipzen A."/>
            <person name="Mereny Z."/>
            <person name="Hegedus B."/>
            <person name="Baldrian P."/>
            <person name="Stursova M."/>
            <person name="Weitz H."/>
            <person name="Taylor A."/>
            <person name="Grigoriev I.V."/>
            <person name="Nagy L.G."/>
            <person name="Martin F."/>
            <person name="Kauserud H."/>
        </authorList>
    </citation>
    <scope>NUCLEOTIDE SEQUENCE</scope>
    <source>
        <strain evidence="3">CBHHK002</strain>
    </source>
</reference>
<dbReference type="SUPFAM" id="SSF54695">
    <property type="entry name" value="POZ domain"/>
    <property type="match status" value="1"/>
</dbReference>